<proteinExistence type="predicted"/>
<name>A0A0A9E4P6_ARUDO</name>
<dbReference type="EMBL" id="GBRH01205025">
    <property type="protein sequence ID" value="JAD92870.1"/>
    <property type="molecule type" value="Transcribed_RNA"/>
</dbReference>
<protein>
    <submittedName>
        <fullName evidence="1">Uncharacterized protein</fullName>
    </submittedName>
</protein>
<reference evidence="1" key="1">
    <citation type="submission" date="2014-09" db="EMBL/GenBank/DDBJ databases">
        <authorList>
            <person name="Magalhaes I.L.F."/>
            <person name="Oliveira U."/>
            <person name="Santos F.R."/>
            <person name="Vidigal T.H.D.A."/>
            <person name="Brescovit A.D."/>
            <person name="Santos A.J."/>
        </authorList>
    </citation>
    <scope>NUCLEOTIDE SEQUENCE</scope>
    <source>
        <tissue evidence="1">Shoot tissue taken approximately 20 cm above the soil surface</tissue>
    </source>
</reference>
<evidence type="ECO:0000313" key="1">
    <source>
        <dbReference type="EMBL" id="JAD92870.1"/>
    </source>
</evidence>
<reference evidence="1" key="2">
    <citation type="journal article" date="2015" name="Data Brief">
        <title>Shoot transcriptome of the giant reed, Arundo donax.</title>
        <authorList>
            <person name="Barrero R.A."/>
            <person name="Guerrero F.D."/>
            <person name="Moolhuijzen P."/>
            <person name="Goolsby J.A."/>
            <person name="Tidwell J."/>
            <person name="Bellgard S.E."/>
            <person name="Bellgard M.I."/>
        </authorList>
    </citation>
    <scope>NUCLEOTIDE SEQUENCE</scope>
    <source>
        <tissue evidence="1">Shoot tissue taken approximately 20 cm above the soil surface</tissue>
    </source>
</reference>
<organism evidence="1">
    <name type="scientific">Arundo donax</name>
    <name type="common">Giant reed</name>
    <name type="synonym">Donax arundinaceus</name>
    <dbReference type="NCBI Taxonomy" id="35708"/>
    <lineage>
        <taxon>Eukaryota</taxon>
        <taxon>Viridiplantae</taxon>
        <taxon>Streptophyta</taxon>
        <taxon>Embryophyta</taxon>
        <taxon>Tracheophyta</taxon>
        <taxon>Spermatophyta</taxon>
        <taxon>Magnoliopsida</taxon>
        <taxon>Liliopsida</taxon>
        <taxon>Poales</taxon>
        <taxon>Poaceae</taxon>
        <taxon>PACMAD clade</taxon>
        <taxon>Arundinoideae</taxon>
        <taxon>Arundineae</taxon>
        <taxon>Arundo</taxon>
    </lineage>
</organism>
<accession>A0A0A9E4P6</accession>
<dbReference type="AlphaFoldDB" id="A0A0A9E4P6"/>
<sequence length="41" mass="4879">MIILWHCKSSWDSSKTEYLQSIRKKKLGIYTDATQNVKTLY</sequence>